<keyword evidence="3 9" id="KW-0812">Transmembrane</keyword>
<dbReference type="PRINTS" id="PR00237">
    <property type="entry name" value="GPCRRHODOPSN"/>
</dbReference>
<organism evidence="13 14">
    <name type="scientific">Leptotrombidium deliense</name>
    <dbReference type="NCBI Taxonomy" id="299467"/>
    <lineage>
        <taxon>Eukaryota</taxon>
        <taxon>Metazoa</taxon>
        <taxon>Ecdysozoa</taxon>
        <taxon>Arthropoda</taxon>
        <taxon>Chelicerata</taxon>
        <taxon>Arachnida</taxon>
        <taxon>Acari</taxon>
        <taxon>Acariformes</taxon>
        <taxon>Trombidiformes</taxon>
        <taxon>Prostigmata</taxon>
        <taxon>Anystina</taxon>
        <taxon>Parasitengona</taxon>
        <taxon>Trombiculoidea</taxon>
        <taxon>Trombiculidae</taxon>
        <taxon>Leptotrombidium</taxon>
    </lineage>
</organism>
<evidence type="ECO:0000256" key="2">
    <source>
        <dbReference type="ARBA" id="ARBA00010663"/>
    </source>
</evidence>
<comment type="caution">
    <text evidence="13">The sequence shown here is derived from an EMBL/GenBank/DDBJ whole genome shotgun (WGS) entry which is preliminary data.</text>
</comment>
<dbReference type="VEuPathDB" id="VectorBase:LDEU006518"/>
<dbReference type="PANTHER" id="PTHR45695:SF26">
    <property type="entry name" value="NEUROPEPTIDE CCHAMIDE-1 RECEPTOR"/>
    <property type="match status" value="1"/>
</dbReference>
<feature type="transmembrane region" description="Helical" evidence="11">
    <location>
        <begin position="154"/>
        <end position="179"/>
    </location>
</feature>
<keyword evidence="6 11" id="KW-0472">Membrane</keyword>
<gene>
    <name evidence="13" type="ORF">B4U80_04755</name>
</gene>
<keyword evidence="5 9" id="KW-0297">G-protein coupled receptor</keyword>
<evidence type="ECO:0000259" key="12">
    <source>
        <dbReference type="PROSITE" id="PS50262"/>
    </source>
</evidence>
<evidence type="ECO:0000256" key="1">
    <source>
        <dbReference type="ARBA" id="ARBA00004141"/>
    </source>
</evidence>
<dbReference type="InterPro" id="IPR017452">
    <property type="entry name" value="GPCR_Rhodpsn_7TM"/>
</dbReference>
<evidence type="ECO:0000256" key="4">
    <source>
        <dbReference type="ARBA" id="ARBA00022989"/>
    </source>
</evidence>
<dbReference type="Gene3D" id="1.20.1070.10">
    <property type="entry name" value="Rhodopsin 7-helix transmembrane proteins"/>
    <property type="match status" value="1"/>
</dbReference>
<evidence type="ECO:0000256" key="6">
    <source>
        <dbReference type="ARBA" id="ARBA00023136"/>
    </source>
</evidence>
<dbReference type="PROSITE" id="PS00237">
    <property type="entry name" value="G_PROTEIN_RECEP_F1_1"/>
    <property type="match status" value="1"/>
</dbReference>
<evidence type="ECO:0000256" key="3">
    <source>
        <dbReference type="ARBA" id="ARBA00022692"/>
    </source>
</evidence>
<keyword evidence="4 11" id="KW-1133">Transmembrane helix</keyword>
<accession>A0A443SDD1</accession>
<evidence type="ECO:0000256" key="10">
    <source>
        <dbReference type="SAM" id="MobiDB-lite"/>
    </source>
</evidence>
<comment type="similarity">
    <text evidence="2 9">Belongs to the G-protein coupled receptor 1 family.</text>
</comment>
<evidence type="ECO:0000313" key="13">
    <source>
        <dbReference type="EMBL" id="RWS25522.1"/>
    </source>
</evidence>
<evidence type="ECO:0000256" key="9">
    <source>
        <dbReference type="RuleBase" id="RU000688"/>
    </source>
</evidence>
<feature type="region of interest" description="Disordered" evidence="10">
    <location>
        <begin position="353"/>
        <end position="374"/>
    </location>
</feature>
<dbReference type="InterPro" id="IPR000276">
    <property type="entry name" value="GPCR_Rhodpsn"/>
</dbReference>
<evidence type="ECO:0000256" key="8">
    <source>
        <dbReference type="ARBA" id="ARBA00023224"/>
    </source>
</evidence>
<evidence type="ECO:0000313" key="14">
    <source>
        <dbReference type="Proteomes" id="UP000288716"/>
    </source>
</evidence>
<evidence type="ECO:0000256" key="7">
    <source>
        <dbReference type="ARBA" id="ARBA00023170"/>
    </source>
</evidence>
<comment type="subcellular location">
    <subcellularLocation>
        <location evidence="1">Membrane</location>
        <topology evidence="1">Multi-pass membrane protein</topology>
    </subcellularLocation>
</comment>
<keyword evidence="14" id="KW-1185">Reference proteome</keyword>
<dbReference type="SMART" id="SM01381">
    <property type="entry name" value="7TM_GPCR_Srsx"/>
    <property type="match status" value="1"/>
</dbReference>
<name>A0A443SDD1_9ACAR</name>
<dbReference type="AlphaFoldDB" id="A0A443SDD1"/>
<dbReference type="GO" id="GO:0005886">
    <property type="term" value="C:plasma membrane"/>
    <property type="evidence" value="ECO:0007669"/>
    <property type="project" value="TreeGrafter"/>
</dbReference>
<reference evidence="13 14" key="1">
    <citation type="journal article" date="2018" name="Gigascience">
        <title>Genomes of trombidid mites reveal novel predicted allergens and laterally-transferred genes associated with secondary metabolism.</title>
        <authorList>
            <person name="Dong X."/>
            <person name="Chaisiri K."/>
            <person name="Xia D."/>
            <person name="Armstrong S.D."/>
            <person name="Fang Y."/>
            <person name="Donnelly M.J."/>
            <person name="Kadowaki T."/>
            <person name="McGarry J.W."/>
            <person name="Darby A.C."/>
            <person name="Makepeace B.L."/>
        </authorList>
    </citation>
    <scope>NUCLEOTIDE SEQUENCE [LARGE SCALE GENOMIC DNA]</scope>
    <source>
        <strain evidence="13">UoL-UT</strain>
    </source>
</reference>
<dbReference type="Proteomes" id="UP000288716">
    <property type="component" value="Unassembled WGS sequence"/>
</dbReference>
<evidence type="ECO:0000256" key="5">
    <source>
        <dbReference type="ARBA" id="ARBA00023040"/>
    </source>
</evidence>
<dbReference type="OrthoDB" id="10049706at2759"/>
<dbReference type="SUPFAM" id="SSF81321">
    <property type="entry name" value="Family A G protein-coupled receptor-like"/>
    <property type="match status" value="1"/>
</dbReference>
<keyword evidence="8 9" id="KW-0807">Transducer</keyword>
<keyword evidence="7 9" id="KW-0675">Receptor</keyword>
<dbReference type="Pfam" id="PF00001">
    <property type="entry name" value="7tm_1"/>
    <property type="match status" value="1"/>
</dbReference>
<sequence length="374" mass="42982">MNVEVNASKSTVGVEYNKSVNDESYVAYNQRPETYIVPTVFAIIFLLGIFGNGILVKIFIKHKSMRTIPNTFLICLAIGDLLVMLGSVPFVSIIYTVESWPFGKFVCKLSEFLRDLSLCVTVFTLTMLSIDRYVAISSPYRIIRDNGNRALTNLLVGLIWITSFLFAMPSAYFAHILNIDVKSRIINICYPFPYDFSSLYARIIISIKFVLLYALPLFVITSFYGLMAKSLLNASKEIDLNSFASKQREKRVKVAKMILILVIIFAVCFLPNHVFLLWFYFSYPKSLQNYNIFWHVLKISGYVLTFFNSCLNPLILVCISHKFRSHFKAHFTSQRLHERRTVLRRKYSIHSSSSLKRNRLQSTKSTCASETTKV</sequence>
<proteinExistence type="inferred from homology"/>
<dbReference type="STRING" id="299467.A0A443SDD1"/>
<dbReference type="EMBL" id="NCKV01003618">
    <property type="protein sequence ID" value="RWS25522.1"/>
    <property type="molecule type" value="Genomic_DNA"/>
</dbReference>
<feature type="transmembrane region" description="Helical" evidence="11">
    <location>
        <begin position="35"/>
        <end position="60"/>
    </location>
</feature>
<evidence type="ECO:0000256" key="11">
    <source>
        <dbReference type="SAM" id="Phobius"/>
    </source>
</evidence>
<dbReference type="PANTHER" id="PTHR45695">
    <property type="entry name" value="LEUCOKININ RECEPTOR-RELATED"/>
    <property type="match status" value="1"/>
</dbReference>
<dbReference type="PROSITE" id="PS50262">
    <property type="entry name" value="G_PROTEIN_RECEP_F1_2"/>
    <property type="match status" value="1"/>
</dbReference>
<feature type="transmembrane region" description="Helical" evidence="11">
    <location>
        <begin position="258"/>
        <end position="281"/>
    </location>
</feature>
<feature type="transmembrane region" description="Helical" evidence="11">
    <location>
        <begin position="199"/>
        <end position="226"/>
    </location>
</feature>
<dbReference type="GO" id="GO:0008188">
    <property type="term" value="F:neuropeptide receptor activity"/>
    <property type="evidence" value="ECO:0007669"/>
    <property type="project" value="TreeGrafter"/>
</dbReference>
<protein>
    <submittedName>
        <fullName evidence="13">Gastrin-releasing peptide receptor-like protein</fullName>
    </submittedName>
</protein>
<feature type="domain" description="G-protein coupled receptors family 1 profile" evidence="12">
    <location>
        <begin position="51"/>
        <end position="316"/>
    </location>
</feature>
<feature type="transmembrane region" description="Helical" evidence="11">
    <location>
        <begin position="115"/>
        <end position="134"/>
    </location>
</feature>
<feature type="transmembrane region" description="Helical" evidence="11">
    <location>
        <begin position="301"/>
        <end position="319"/>
    </location>
</feature>
<feature type="transmembrane region" description="Helical" evidence="11">
    <location>
        <begin position="72"/>
        <end position="95"/>
    </location>
</feature>